<comment type="caution">
    <text evidence="2">The sequence shown here is derived from an EMBL/GenBank/DDBJ whole genome shotgun (WGS) entry which is preliminary data.</text>
</comment>
<accession>A0A1X0Q8M2</accession>
<evidence type="ECO:0000313" key="3">
    <source>
        <dbReference type="Proteomes" id="UP000192356"/>
    </source>
</evidence>
<keyword evidence="1" id="KW-0472">Membrane</keyword>
<protein>
    <submittedName>
        <fullName evidence="2">Uncharacterized protein</fullName>
    </submittedName>
</protein>
<dbReference type="VEuPathDB" id="MicrosporidiaDB:HERIO_1907"/>
<name>A0A1X0Q8M2_9MICR</name>
<organism evidence="2 3">
    <name type="scientific">Hepatospora eriocheir</name>
    <dbReference type="NCBI Taxonomy" id="1081669"/>
    <lineage>
        <taxon>Eukaryota</taxon>
        <taxon>Fungi</taxon>
        <taxon>Fungi incertae sedis</taxon>
        <taxon>Microsporidia</taxon>
        <taxon>Hepatosporidae</taxon>
        <taxon>Hepatospora</taxon>
    </lineage>
</organism>
<dbReference type="EMBL" id="LVKB01000124">
    <property type="protein sequence ID" value="ORD96141.1"/>
    <property type="molecule type" value="Genomic_DNA"/>
</dbReference>
<dbReference type="Proteomes" id="UP000192356">
    <property type="component" value="Unassembled WGS sequence"/>
</dbReference>
<feature type="transmembrane region" description="Helical" evidence="1">
    <location>
        <begin position="6"/>
        <end position="25"/>
    </location>
</feature>
<keyword evidence="3" id="KW-1185">Reference proteome</keyword>
<reference evidence="2 3" key="1">
    <citation type="journal article" date="2017" name="Environ. Microbiol.">
        <title>Decay of the glycolytic pathway and adaptation to intranuclear parasitism within Enterocytozoonidae microsporidia.</title>
        <authorList>
            <person name="Wiredu Boakye D."/>
            <person name="Jaroenlak P."/>
            <person name="Prachumwat A."/>
            <person name="Williams T.A."/>
            <person name="Bateman K.S."/>
            <person name="Itsathitphaisarn O."/>
            <person name="Sritunyalucksana K."/>
            <person name="Paszkiewicz K.H."/>
            <person name="Moore K.A."/>
            <person name="Stentiford G.D."/>
            <person name="Williams B.A."/>
        </authorList>
    </citation>
    <scope>NUCLEOTIDE SEQUENCE [LARGE SCALE GENOMIC DNA]</scope>
    <source>
        <strain evidence="2 3">GB1</strain>
    </source>
</reference>
<keyword evidence="1" id="KW-0812">Transmembrane</keyword>
<dbReference type="AlphaFoldDB" id="A0A1X0Q8M2"/>
<proteinExistence type="predicted"/>
<gene>
    <name evidence="2" type="ORF">HERIO_1907</name>
</gene>
<evidence type="ECO:0000256" key="1">
    <source>
        <dbReference type="SAM" id="Phobius"/>
    </source>
</evidence>
<evidence type="ECO:0000313" key="2">
    <source>
        <dbReference type="EMBL" id="ORD96141.1"/>
    </source>
</evidence>
<keyword evidence="1" id="KW-1133">Transmembrane helix</keyword>
<sequence length="62" mass="7182">MIKKYLINEALVVLVPLLLIKFLLLNKLFLSISKSTILSKFVKESDKFLSELKRNCQLKPDC</sequence>